<evidence type="ECO:0000313" key="2">
    <source>
        <dbReference type="EMBL" id="NEN05237.1"/>
    </source>
</evidence>
<gene>
    <name evidence="2" type="ORF">G3T36_05065</name>
</gene>
<feature type="transmembrane region" description="Helical" evidence="1">
    <location>
        <begin position="9"/>
        <end position="33"/>
    </location>
</feature>
<dbReference type="AlphaFoldDB" id="A0A6L9XVJ0"/>
<organism evidence="2 3">
    <name type="scientific">Leifsonia tongyongensis</name>
    <dbReference type="NCBI Taxonomy" id="1268043"/>
    <lineage>
        <taxon>Bacteria</taxon>
        <taxon>Bacillati</taxon>
        <taxon>Actinomycetota</taxon>
        <taxon>Actinomycetes</taxon>
        <taxon>Micrococcales</taxon>
        <taxon>Microbacteriaceae</taxon>
        <taxon>Leifsonia</taxon>
    </lineage>
</organism>
<keyword evidence="1" id="KW-0812">Transmembrane</keyword>
<evidence type="ECO:0000313" key="3">
    <source>
        <dbReference type="Proteomes" id="UP000474967"/>
    </source>
</evidence>
<dbReference type="EMBL" id="JAAGWY010000001">
    <property type="protein sequence ID" value="NEN05237.1"/>
    <property type="molecule type" value="Genomic_DNA"/>
</dbReference>
<keyword evidence="1" id="KW-1133">Transmembrane helix</keyword>
<dbReference type="RefSeq" id="WP_163288440.1">
    <property type="nucleotide sequence ID" value="NZ_JAAGWY010000001.1"/>
</dbReference>
<sequence length="117" mass="12150">MSRLRPKVVLWWGIGLIAGGLVLDYAVQGIMFATTNGQGSNPLDQAMLGIWMDLLNAVNRTAPFIGAALIGASVVMFYLAKNLLPSARVPAATVPAATVPAAIVRDEASGERAGSAD</sequence>
<feature type="transmembrane region" description="Helical" evidence="1">
    <location>
        <begin position="61"/>
        <end position="80"/>
    </location>
</feature>
<keyword evidence="3" id="KW-1185">Reference proteome</keyword>
<keyword evidence="1" id="KW-0472">Membrane</keyword>
<reference evidence="2 3" key="1">
    <citation type="journal article" date="2014" name="J. Microbiol.">
        <title>Diaminobutyricibacter tongyongensis gen. nov., sp. nov. and Homoserinibacter gongjuensis gen. nov., sp. nov. belong to the family Microbacteriaceae.</title>
        <authorList>
            <person name="Kim S.J."/>
            <person name="Ahn J.H."/>
            <person name="Weon H.Y."/>
            <person name="Hamada M."/>
            <person name="Suzuki K."/>
            <person name="Kwon S.W."/>
        </authorList>
    </citation>
    <scope>NUCLEOTIDE SEQUENCE [LARGE SCALE GENOMIC DNA]</scope>
    <source>
        <strain evidence="2 3">NBRC 108724</strain>
    </source>
</reference>
<protein>
    <submittedName>
        <fullName evidence="2">Uncharacterized protein</fullName>
    </submittedName>
</protein>
<comment type="caution">
    <text evidence="2">The sequence shown here is derived from an EMBL/GenBank/DDBJ whole genome shotgun (WGS) entry which is preliminary data.</text>
</comment>
<name>A0A6L9XVJ0_9MICO</name>
<proteinExistence type="predicted"/>
<dbReference type="Proteomes" id="UP000474967">
    <property type="component" value="Unassembled WGS sequence"/>
</dbReference>
<evidence type="ECO:0000256" key="1">
    <source>
        <dbReference type="SAM" id="Phobius"/>
    </source>
</evidence>
<accession>A0A6L9XVJ0</accession>